<evidence type="ECO:0000256" key="1">
    <source>
        <dbReference type="SAM" id="MobiDB-lite"/>
    </source>
</evidence>
<dbReference type="OrthoDB" id="1914410at2759"/>
<dbReference type="FunCoup" id="A0A1Q3CG08">
    <property type="interactions" value="1461"/>
</dbReference>
<feature type="region of interest" description="Disordered" evidence="1">
    <location>
        <begin position="1"/>
        <end position="24"/>
    </location>
</feature>
<organism evidence="2 3">
    <name type="scientific">Cephalotus follicularis</name>
    <name type="common">Albany pitcher plant</name>
    <dbReference type="NCBI Taxonomy" id="3775"/>
    <lineage>
        <taxon>Eukaryota</taxon>
        <taxon>Viridiplantae</taxon>
        <taxon>Streptophyta</taxon>
        <taxon>Embryophyta</taxon>
        <taxon>Tracheophyta</taxon>
        <taxon>Spermatophyta</taxon>
        <taxon>Magnoliopsida</taxon>
        <taxon>eudicotyledons</taxon>
        <taxon>Gunneridae</taxon>
        <taxon>Pentapetalae</taxon>
        <taxon>rosids</taxon>
        <taxon>fabids</taxon>
        <taxon>Oxalidales</taxon>
        <taxon>Cephalotaceae</taxon>
        <taxon>Cephalotus</taxon>
    </lineage>
</organism>
<sequence length="241" mass="26844">MAEEETSMASTGEEGASNTSNSANWVDDLQRTLSKSKDSAILSARAFQHDSSAHLRSFRDFVPHAMSQFTTYEDAFFNTIKEELTRAKEHPAASIGVAVTASFLLLPGPRRFLIRHTFGRLQSEEAQFVKVENSVKELDLSVNLMKKESRKLLERAALAEKDMKRGHTELMDAGNQVQSLAKSLHKVETKASDLMDGLREIPGREALKLRAEVAGMTSLLKRQRTALDKRIMQISELGVPV</sequence>
<dbReference type="AlphaFoldDB" id="A0A1Q3CG08"/>
<accession>A0A1Q3CG08</accession>
<dbReference type="PANTHER" id="PTHR34554:SF2">
    <property type="entry name" value="RGS1-HXK1-INTERACTING PROTEIN 1"/>
    <property type="match status" value="1"/>
</dbReference>
<dbReference type="InterPro" id="IPR053284">
    <property type="entry name" value="RGS1-HXK1_interactor"/>
</dbReference>
<dbReference type="EMBL" id="BDDD01001908">
    <property type="protein sequence ID" value="GAV79048.1"/>
    <property type="molecule type" value="Genomic_DNA"/>
</dbReference>
<comment type="caution">
    <text evidence="2">The sequence shown here is derived from an EMBL/GenBank/DDBJ whole genome shotgun (WGS) entry which is preliminary data.</text>
</comment>
<dbReference type="Proteomes" id="UP000187406">
    <property type="component" value="Unassembled WGS sequence"/>
</dbReference>
<keyword evidence="3" id="KW-1185">Reference proteome</keyword>
<evidence type="ECO:0000313" key="3">
    <source>
        <dbReference type="Proteomes" id="UP000187406"/>
    </source>
</evidence>
<proteinExistence type="predicted"/>
<gene>
    <name evidence="2" type="ORF">CFOL_v3_22513</name>
</gene>
<name>A0A1Q3CG08_CEPFO</name>
<reference evidence="3" key="1">
    <citation type="submission" date="2016-04" db="EMBL/GenBank/DDBJ databases">
        <title>Cephalotus genome sequencing.</title>
        <authorList>
            <person name="Fukushima K."/>
            <person name="Hasebe M."/>
            <person name="Fang X."/>
        </authorList>
    </citation>
    <scope>NUCLEOTIDE SEQUENCE [LARGE SCALE GENOMIC DNA]</scope>
    <source>
        <strain evidence="3">cv. St1</strain>
    </source>
</reference>
<dbReference type="PANTHER" id="PTHR34554">
    <property type="entry name" value="RGS1-HXK1-INTERACTING PROTEIN 1"/>
    <property type="match status" value="1"/>
</dbReference>
<dbReference type="STRING" id="3775.A0A1Q3CG08"/>
<evidence type="ECO:0000313" key="2">
    <source>
        <dbReference type="EMBL" id="GAV79048.1"/>
    </source>
</evidence>
<protein>
    <submittedName>
        <fullName evidence="2">Uncharacterized protein</fullName>
    </submittedName>
</protein>
<dbReference type="InParanoid" id="A0A1Q3CG08"/>